<evidence type="ECO:0000259" key="9">
    <source>
        <dbReference type="PROSITE" id="PS51282"/>
    </source>
</evidence>
<feature type="compositionally biased region" description="Basic and acidic residues" evidence="7">
    <location>
        <begin position="379"/>
        <end position="413"/>
    </location>
</feature>
<evidence type="ECO:0000313" key="10">
    <source>
        <dbReference type="EMBL" id="KAA8901834.1"/>
    </source>
</evidence>
<dbReference type="GO" id="GO:0005634">
    <property type="term" value="C:nucleus"/>
    <property type="evidence" value="ECO:0007669"/>
    <property type="project" value="UniProtKB-SubCell"/>
</dbReference>
<name>A0A642UU43_DIURU</name>
<feature type="domain" description="DWNN" evidence="9">
    <location>
        <begin position="5"/>
        <end position="79"/>
    </location>
</feature>
<dbReference type="PROSITE" id="PS51282">
    <property type="entry name" value="DWNN"/>
    <property type="match status" value="1"/>
</dbReference>
<comment type="subcellular location">
    <subcellularLocation>
        <location evidence="1">Nucleus</location>
    </subcellularLocation>
</comment>
<dbReference type="Gene3D" id="4.10.60.10">
    <property type="entry name" value="Zinc finger, CCHC-type"/>
    <property type="match status" value="1"/>
</dbReference>
<dbReference type="InterPro" id="IPR001878">
    <property type="entry name" value="Znf_CCHC"/>
</dbReference>
<accession>A0A642UU43</accession>
<evidence type="ECO:0000313" key="11">
    <source>
        <dbReference type="Proteomes" id="UP000449547"/>
    </source>
</evidence>
<keyword evidence="4" id="KW-0862">Zinc</keyword>
<dbReference type="SMART" id="SM01180">
    <property type="entry name" value="DWNN"/>
    <property type="match status" value="1"/>
</dbReference>
<evidence type="ECO:0000259" key="8">
    <source>
        <dbReference type="PROSITE" id="PS50158"/>
    </source>
</evidence>
<dbReference type="Pfam" id="PF00098">
    <property type="entry name" value="zf-CCHC"/>
    <property type="match status" value="1"/>
</dbReference>
<dbReference type="EMBL" id="SWFT01000098">
    <property type="protein sequence ID" value="KAA8901834.1"/>
    <property type="molecule type" value="Genomic_DNA"/>
</dbReference>
<dbReference type="GO" id="GO:0016567">
    <property type="term" value="P:protein ubiquitination"/>
    <property type="evidence" value="ECO:0007669"/>
    <property type="project" value="InterPro"/>
</dbReference>
<dbReference type="VEuPathDB" id="FungiDB:DIURU_003083"/>
<proteinExistence type="predicted"/>
<dbReference type="GO" id="GO:0003676">
    <property type="term" value="F:nucleic acid binding"/>
    <property type="evidence" value="ECO:0007669"/>
    <property type="project" value="InterPro"/>
</dbReference>
<evidence type="ECO:0000256" key="2">
    <source>
        <dbReference type="ARBA" id="ARBA00022723"/>
    </source>
</evidence>
<dbReference type="AlphaFoldDB" id="A0A642UU43"/>
<feature type="domain" description="CCHC-type" evidence="8">
    <location>
        <begin position="180"/>
        <end position="195"/>
    </location>
</feature>
<dbReference type="Proteomes" id="UP000449547">
    <property type="component" value="Unassembled WGS sequence"/>
</dbReference>
<gene>
    <name evidence="10" type="ORF">DIURU_003083</name>
</gene>
<dbReference type="PROSITE" id="PS50158">
    <property type="entry name" value="ZF_CCHC"/>
    <property type="match status" value="1"/>
</dbReference>
<dbReference type="SUPFAM" id="SSF57756">
    <property type="entry name" value="Retrovirus zinc finger-like domains"/>
    <property type="match status" value="1"/>
</dbReference>
<dbReference type="RefSeq" id="XP_034012132.1">
    <property type="nucleotide sequence ID" value="XM_034155806.1"/>
</dbReference>
<dbReference type="GO" id="GO:0006511">
    <property type="term" value="P:ubiquitin-dependent protein catabolic process"/>
    <property type="evidence" value="ECO:0007669"/>
    <property type="project" value="TreeGrafter"/>
</dbReference>
<keyword evidence="3 6" id="KW-0863">Zinc-finger</keyword>
<dbReference type="GO" id="GO:0061630">
    <property type="term" value="F:ubiquitin protein ligase activity"/>
    <property type="evidence" value="ECO:0007669"/>
    <property type="project" value="InterPro"/>
</dbReference>
<comment type="caution">
    <text evidence="10">The sequence shown here is derived from an EMBL/GenBank/DDBJ whole genome shotgun (WGS) entry which is preliminary data.</text>
</comment>
<dbReference type="Pfam" id="PF08783">
    <property type="entry name" value="DWNN"/>
    <property type="match status" value="1"/>
</dbReference>
<evidence type="ECO:0000256" key="6">
    <source>
        <dbReference type="PROSITE-ProRule" id="PRU00047"/>
    </source>
</evidence>
<protein>
    <recommendedName>
        <fullName evidence="12">DWNN domain-containing protein</fullName>
    </recommendedName>
</protein>
<feature type="region of interest" description="Disordered" evidence="7">
    <location>
        <begin position="379"/>
        <end position="436"/>
    </location>
</feature>
<keyword evidence="2" id="KW-0479">Metal-binding</keyword>
<dbReference type="InterPro" id="IPR014891">
    <property type="entry name" value="DWNN_domain"/>
</dbReference>
<evidence type="ECO:0000256" key="3">
    <source>
        <dbReference type="ARBA" id="ARBA00022771"/>
    </source>
</evidence>
<dbReference type="PANTHER" id="PTHR15439:SF0">
    <property type="entry name" value="CELL DIVISION CYCLE AND APOPTOSIS REGULATOR PROTEIN 1-RELATED"/>
    <property type="match status" value="1"/>
</dbReference>
<evidence type="ECO:0000256" key="1">
    <source>
        <dbReference type="ARBA" id="ARBA00004123"/>
    </source>
</evidence>
<dbReference type="Gene3D" id="3.10.20.90">
    <property type="entry name" value="Phosphatidylinositol 3-kinase Catalytic Subunit, Chain A, domain 1"/>
    <property type="match status" value="1"/>
</dbReference>
<organism evidence="10 11">
    <name type="scientific">Diutina rugosa</name>
    <name type="common">Yeast</name>
    <name type="synonym">Candida rugosa</name>
    <dbReference type="NCBI Taxonomy" id="5481"/>
    <lineage>
        <taxon>Eukaryota</taxon>
        <taxon>Fungi</taxon>
        <taxon>Dikarya</taxon>
        <taxon>Ascomycota</taxon>
        <taxon>Saccharomycotina</taxon>
        <taxon>Pichiomycetes</taxon>
        <taxon>Debaryomycetaceae</taxon>
        <taxon>Diutina</taxon>
    </lineage>
</organism>
<keyword evidence="11" id="KW-1185">Reference proteome</keyword>
<evidence type="ECO:0000256" key="4">
    <source>
        <dbReference type="ARBA" id="ARBA00022833"/>
    </source>
</evidence>
<dbReference type="GeneID" id="54781734"/>
<reference evidence="10 11" key="1">
    <citation type="submission" date="2019-07" db="EMBL/GenBank/DDBJ databases">
        <title>Genome assembly of two rare yeast pathogens: Diutina rugosa and Trichomonascus ciferrii.</title>
        <authorList>
            <person name="Mixao V."/>
            <person name="Saus E."/>
            <person name="Hansen A."/>
            <person name="Lass-Flor C."/>
            <person name="Gabaldon T."/>
        </authorList>
    </citation>
    <scope>NUCLEOTIDE SEQUENCE [LARGE SCALE GENOMIC DNA]</scope>
    <source>
        <strain evidence="10 11">CBS 613</strain>
    </source>
</reference>
<dbReference type="GO" id="GO:0008270">
    <property type="term" value="F:zinc ion binding"/>
    <property type="evidence" value="ECO:0007669"/>
    <property type="project" value="UniProtKB-KW"/>
</dbReference>
<evidence type="ECO:0000256" key="5">
    <source>
        <dbReference type="ARBA" id="ARBA00023242"/>
    </source>
</evidence>
<dbReference type="GO" id="GO:0006397">
    <property type="term" value="P:mRNA processing"/>
    <property type="evidence" value="ECO:0007669"/>
    <property type="project" value="InterPro"/>
</dbReference>
<dbReference type="PANTHER" id="PTHR15439">
    <property type="entry name" value="RETINOBLASTOMA-BINDING PROTEIN 6"/>
    <property type="match status" value="1"/>
</dbReference>
<sequence length="436" mass="49171">MSSVVYYRFLHQKVRSVIHFDGTSISVFDLKREIIIANQLGSGVDFNLKLYHSENPSLEYELDTDIIPRSTYVLVKRSPSHTRGGRFNNASRYVSGKPRIKRVPMASAATTAPTVGAVADENMSEEDRIKMMFADQSNAWASAQDELAQHKVIHYSHAAPGAAAAGGARKDDIPPPGYICYRCGKKDHWMKNCPSIADPNFENKKILRTTGIPKSLLRTINKDDFNEDNLTKNENGELFDKDGNAILVTEDGDYAIAVADSKTWKTYQEKQQNAAAKQKREFDNKIIACVEQDKKLQFLDPLQPEPTLLRTPIVTTPCCPTPDKVNKLKNIYYHQPDLEQTLIENDFTCPNCGAEDIFIDSLVPAPQLESDLAHYIDEKQKELDIADPASRKRERDDSPDPDDPDSKRAKGDDYPMNNMPFMPFPMFMPPPPPQYK</sequence>
<keyword evidence="5" id="KW-0539">Nucleus</keyword>
<dbReference type="OMA" id="NVPDHEP"/>
<evidence type="ECO:0008006" key="12">
    <source>
        <dbReference type="Google" id="ProtNLM"/>
    </source>
</evidence>
<evidence type="ECO:0000256" key="7">
    <source>
        <dbReference type="SAM" id="MobiDB-lite"/>
    </source>
</evidence>
<feature type="compositionally biased region" description="Pro residues" evidence="7">
    <location>
        <begin position="422"/>
        <end position="436"/>
    </location>
</feature>
<dbReference type="SMART" id="SM00343">
    <property type="entry name" value="ZnF_C2HC"/>
    <property type="match status" value="1"/>
</dbReference>
<dbReference type="InterPro" id="IPR036875">
    <property type="entry name" value="Znf_CCHC_sf"/>
</dbReference>
<dbReference type="InterPro" id="IPR033489">
    <property type="entry name" value="RBBP6"/>
</dbReference>
<dbReference type="OrthoDB" id="106784at2759"/>